<keyword evidence="5 9" id="KW-0460">Magnesium</keyword>
<dbReference type="SUPFAM" id="SSF158791">
    <property type="entry name" value="MgtE N-terminal domain-like"/>
    <property type="match status" value="1"/>
</dbReference>
<name>A0A941APZ4_9BACI</name>
<dbReference type="Gene3D" id="1.25.60.10">
    <property type="entry name" value="MgtE N-terminal domain-like"/>
    <property type="match status" value="1"/>
</dbReference>
<dbReference type="NCBIfam" id="TIGR00400">
    <property type="entry name" value="mgtE"/>
    <property type="match status" value="1"/>
</dbReference>
<accession>A0A941APZ4</accession>
<evidence type="ECO:0000313" key="12">
    <source>
        <dbReference type="Proteomes" id="UP000678228"/>
    </source>
</evidence>
<dbReference type="Pfam" id="PF03448">
    <property type="entry name" value="MgtE_N"/>
    <property type="match status" value="1"/>
</dbReference>
<dbReference type="GO" id="GO:0046872">
    <property type="term" value="F:metal ion binding"/>
    <property type="evidence" value="ECO:0007669"/>
    <property type="project" value="UniProtKB-KW"/>
</dbReference>
<feature type="transmembrane region" description="Helical" evidence="9">
    <location>
        <begin position="360"/>
        <end position="381"/>
    </location>
</feature>
<evidence type="ECO:0000256" key="7">
    <source>
        <dbReference type="ARBA" id="ARBA00023136"/>
    </source>
</evidence>
<feature type="transmembrane region" description="Helical" evidence="9">
    <location>
        <begin position="286"/>
        <end position="306"/>
    </location>
</feature>
<dbReference type="SUPFAM" id="SSF54631">
    <property type="entry name" value="CBS-domain pair"/>
    <property type="match status" value="1"/>
</dbReference>
<dbReference type="SMART" id="SM00924">
    <property type="entry name" value="MgtE_N"/>
    <property type="match status" value="1"/>
</dbReference>
<dbReference type="InterPro" id="IPR006667">
    <property type="entry name" value="SLC41_membr_dom"/>
</dbReference>
<evidence type="ECO:0000256" key="1">
    <source>
        <dbReference type="ARBA" id="ARBA00004141"/>
    </source>
</evidence>
<evidence type="ECO:0000256" key="2">
    <source>
        <dbReference type="ARBA" id="ARBA00009749"/>
    </source>
</evidence>
<dbReference type="InterPro" id="IPR006668">
    <property type="entry name" value="Mg_transptr_MgtE_intracell_dom"/>
</dbReference>
<evidence type="ECO:0000256" key="9">
    <source>
        <dbReference type="RuleBase" id="RU362011"/>
    </source>
</evidence>
<dbReference type="GO" id="GO:0005886">
    <property type="term" value="C:plasma membrane"/>
    <property type="evidence" value="ECO:0007669"/>
    <property type="project" value="UniProtKB-SubCell"/>
</dbReference>
<keyword evidence="8" id="KW-0129">CBS domain</keyword>
<reference evidence="11" key="1">
    <citation type="submission" date="2021-03" db="EMBL/GenBank/DDBJ databases">
        <title>Bacillus suaedae sp. nov., isolated from Suaeda aralocaspica.</title>
        <authorList>
            <person name="Lei R.F.R."/>
        </authorList>
    </citation>
    <scope>NUCLEOTIDE SEQUENCE</scope>
    <source>
        <strain evidence="11">YZJH907-2</strain>
    </source>
</reference>
<keyword evidence="3 9" id="KW-0813">Transport</keyword>
<feature type="domain" description="CBS" evidence="10">
    <location>
        <begin position="140"/>
        <end position="202"/>
    </location>
</feature>
<keyword evidence="6 9" id="KW-1133">Transmembrane helix</keyword>
<comment type="subunit">
    <text evidence="9">Homodimer.</text>
</comment>
<dbReference type="SUPFAM" id="SSF161093">
    <property type="entry name" value="MgtE membrane domain-like"/>
    <property type="match status" value="1"/>
</dbReference>
<evidence type="ECO:0000256" key="6">
    <source>
        <dbReference type="ARBA" id="ARBA00022989"/>
    </source>
</evidence>
<feature type="transmembrane region" description="Helical" evidence="9">
    <location>
        <begin position="312"/>
        <end position="339"/>
    </location>
</feature>
<dbReference type="Gene3D" id="3.10.580.10">
    <property type="entry name" value="CBS-domain"/>
    <property type="match status" value="1"/>
</dbReference>
<feature type="domain" description="CBS" evidence="10">
    <location>
        <begin position="204"/>
        <end position="262"/>
    </location>
</feature>
<protein>
    <recommendedName>
        <fullName evidence="9">Magnesium transporter MgtE</fullName>
    </recommendedName>
</protein>
<comment type="function">
    <text evidence="9">Acts as a magnesium transporter.</text>
</comment>
<dbReference type="InterPro" id="IPR036739">
    <property type="entry name" value="SLC41_membr_dom_sf"/>
</dbReference>
<comment type="caution">
    <text evidence="11">The sequence shown here is derived from an EMBL/GenBank/DDBJ whole genome shotgun (WGS) entry which is preliminary data.</text>
</comment>
<dbReference type="EMBL" id="JAGKSQ010000012">
    <property type="protein sequence ID" value="MBP3953320.1"/>
    <property type="molecule type" value="Genomic_DNA"/>
</dbReference>
<organism evidence="11 12">
    <name type="scientific">Halalkalibacter suaedae</name>
    <dbReference type="NCBI Taxonomy" id="2822140"/>
    <lineage>
        <taxon>Bacteria</taxon>
        <taxon>Bacillati</taxon>
        <taxon>Bacillota</taxon>
        <taxon>Bacilli</taxon>
        <taxon>Bacillales</taxon>
        <taxon>Bacillaceae</taxon>
        <taxon>Halalkalibacter</taxon>
    </lineage>
</organism>
<dbReference type="PANTHER" id="PTHR43773">
    <property type="entry name" value="MAGNESIUM TRANSPORTER MGTE"/>
    <property type="match status" value="1"/>
</dbReference>
<dbReference type="GO" id="GO:0015095">
    <property type="term" value="F:magnesium ion transmembrane transporter activity"/>
    <property type="evidence" value="ECO:0007669"/>
    <property type="project" value="UniProtKB-UniRule"/>
</dbReference>
<dbReference type="Pfam" id="PF00571">
    <property type="entry name" value="CBS"/>
    <property type="match status" value="2"/>
</dbReference>
<keyword evidence="9" id="KW-0479">Metal-binding</keyword>
<evidence type="ECO:0000256" key="3">
    <source>
        <dbReference type="ARBA" id="ARBA00022448"/>
    </source>
</evidence>
<dbReference type="InterPro" id="IPR038076">
    <property type="entry name" value="MgtE_N_sf"/>
</dbReference>
<dbReference type="InterPro" id="IPR046342">
    <property type="entry name" value="CBS_dom_sf"/>
</dbReference>
<dbReference type="InterPro" id="IPR000644">
    <property type="entry name" value="CBS_dom"/>
</dbReference>
<evidence type="ECO:0000259" key="10">
    <source>
        <dbReference type="PROSITE" id="PS51371"/>
    </source>
</evidence>
<evidence type="ECO:0000313" key="11">
    <source>
        <dbReference type="EMBL" id="MBP3953320.1"/>
    </source>
</evidence>
<dbReference type="InterPro" id="IPR006669">
    <property type="entry name" value="MgtE_transporter"/>
</dbReference>
<feature type="transmembrane region" description="Helical" evidence="9">
    <location>
        <begin position="435"/>
        <end position="454"/>
    </location>
</feature>
<comment type="similarity">
    <text evidence="2 9">Belongs to the SLC41A transporter family.</text>
</comment>
<dbReference type="RefSeq" id="WP_210599178.1">
    <property type="nucleotide sequence ID" value="NZ_JAGKSQ010000012.1"/>
</dbReference>
<dbReference type="PANTHER" id="PTHR43773:SF1">
    <property type="entry name" value="MAGNESIUM TRANSPORTER MGTE"/>
    <property type="match status" value="1"/>
</dbReference>
<dbReference type="Gene3D" id="1.10.357.20">
    <property type="entry name" value="SLC41 divalent cation transporters, integral membrane domain"/>
    <property type="match status" value="1"/>
</dbReference>
<dbReference type="Proteomes" id="UP000678228">
    <property type="component" value="Unassembled WGS sequence"/>
</dbReference>
<dbReference type="CDD" id="cd04606">
    <property type="entry name" value="CBS_pair_Mg_transporter"/>
    <property type="match status" value="1"/>
</dbReference>
<sequence length="455" mass="50727">MVANMTEDQLLVLVIKYLKEAKRGALQQLLEELHPYDVAQIYIGLPDKHHHKFITFLTPDQVADLIQELDSELQIEILHKLGIERSSKVMNLMDNDDLADLLNELSVDRIQEFLDVMKKEDSQHIQSLMSYPADSAGGLMTNQFVWIHADQTVRQAVEKLKTYASFSENIYYLYVINAEKKLVGVVSYRDLLIADIDVQIEELMFSRVVSVHVNDDQEDVAQTIERYDFIAVPVVDDHNKLLGIITVDDAIDVFIREANEDIERLSAVGRDIDFNTKAITASIRRLPWLVLLLFIGLLSGSIISGFEATLDQVVALIFFMPMIAGMTGNTGTQSLAVVVRGIVTADVDRATVVKLILRELRVGLIIGLTCGILISLIAYFWQDQNIYLGFVVGASLLITLVVGTLAGTMIPLMLHRFGIDPAVASGPLITTINDIFSLMIYFGIATAFLSQLTAL</sequence>
<feature type="transmembrane region" description="Helical" evidence="9">
    <location>
        <begin position="387"/>
        <end position="414"/>
    </location>
</feature>
<dbReference type="SMART" id="SM00116">
    <property type="entry name" value="CBS"/>
    <property type="match status" value="2"/>
</dbReference>
<dbReference type="AlphaFoldDB" id="A0A941APZ4"/>
<keyword evidence="7 9" id="KW-0472">Membrane</keyword>
<gene>
    <name evidence="11" type="primary">mgtE</name>
    <name evidence="11" type="ORF">J7W16_19585</name>
</gene>
<keyword evidence="4 9" id="KW-0812">Transmembrane</keyword>
<evidence type="ECO:0000256" key="5">
    <source>
        <dbReference type="ARBA" id="ARBA00022842"/>
    </source>
</evidence>
<comment type="subcellular location">
    <subcellularLocation>
        <location evidence="9">Cell membrane</location>
        <topology evidence="9">Multi-pass membrane protein</topology>
    </subcellularLocation>
    <subcellularLocation>
        <location evidence="1">Membrane</location>
        <topology evidence="1">Multi-pass membrane protein</topology>
    </subcellularLocation>
</comment>
<proteinExistence type="inferred from homology"/>
<keyword evidence="9" id="KW-1003">Cell membrane</keyword>
<dbReference type="PROSITE" id="PS51371">
    <property type="entry name" value="CBS"/>
    <property type="match status" value="2"/>
</dbReference>
<evidence type="ECO:0000256" key="4">
    <source>
        <dbReference type="ARBA" id="ARBA00022692"/>
    </source>
</evidence>
<evidence type="ECO:0000256" key="8">
    <source>
        <dbReference type="PROSITE-ProRule" id="PRU00703"/>
    </source>
</evidence>
<dbReference type="Pfam" id="PF01769">
    <property type="entry name" value="MgtE"/>
    <property type="match status" value="1"/>
</dbReference>
<keyword evidence="12" id="KW-1185">Reference proteome</keyword>